<evidence type="ECO:0000256" key="7">
    <source>
        <dbReference type="ARBA" id="ARBA00067668"/>
    </source>
</evidence>
<dbReference type="EC" id="6.2.1.44" evidence="6"/>
<feature type="domain" description="AMP-dependent synthetase/ligase" evidence="8">
    <location>
        <begin position="24"/>
        <end position="406"/>
    </location>
</feature>
<dbReference type="FunFam" id="3.30.300.30:FF:000008">
    <property type="entry name" value="2,3-dihydroxybenzoate-AMP ligase"/>
    <property type="match status" value="1"/>
</dbReference>
<dbReference type="InterPro" id="IPR042099">
    <property type="entry name" value="ANL_N_sf"/>
</dbReference>
<evidence type="ECO:0000256" key="3">
    <source>
        <dbReference type="ARBA" id="ARBA00022832"/>
    </source>
</evidence>
<sequence length="543" mass="59145">MQDPVDFPRNAANFVPLSPLSFLTRAAEVFPGRVAVIYGKRRHSWLAIRNRAAALASALRRAGIRQGDVVAMMAANTPELFEAHFGVPLSGAVLNTLNTRLDAETIAYILDHGGARLLFTDSEFAPVMKKALGMMQGPRPRIIDIVDPLARGGQEAADRLGDLTYDDFLATGDAEDPWEGPADEWQSLSLNYTSGTSGRPKGVLYHHRGAYLMSLGTVVGWGLPLHPRYLYTVPMFHCNGWGHAWTLALVAGTAVLQRYVAAKSIFAAIEEHRITHLGGAPVVLGMLANAPDEERRPLAHGVKVMTAGAPPPSAILARMAELGFEVMQVYGLTETFGHVVHCAWHEEWNGLPFADQAEIKARQGVRFPITEEIRVVDPETGAELPSDGRSMGEVVIRGNTVMKGYHRDPAATEKSFFGGYFHSGDLAVRHSDGYIEVKDRLKDVIISGGENVSSIEIESRLYKHPAVAVAAVVAKPDPKWGEVPCAFVELKPGQAASEADLIAFCRESLAGFKTPKRIVFGDVPKTSTGKIQKFELRDRAKTL</sequence>
<evidence type="ECO:0000259" key="9">
    <source>
        <dbReference type="Pfam" id="PF13193"/>
    </source>
</evidence>
<dbReference type="EMBL" id="SNYW01000006">
    <property type="protein sequence ID" value="TDQ84151.1"/>
    <property type="molecule type" value="Genomic_DNA"/>
</dbReference>
<dbReference type="RefSeq" id="WP_133612200.1">
    <property type="nucleotide sequence ID" value="NZ_SNYW01000006.1"/>
</dbReference>
<dbReference type="SUPFAM" id="SSF56801">
    <property type="entry name" value="Acetyl-CoA synthetase-like"/>
    <property type="match status" value="1"/>
</dbReference>
<keyword evidence="2" id="KW-0436">Ligase</keyword>
<reference evidence="10 11" key="1">
    <citation type="submission" date="2019-03" db="EMBL/GenBank/DDBJ databases">
        <title>Genomic Encyclopedia of Type Strains, Phase III (KMG-III): the genomes of soil and plant-associated and newly described type strains.</title>
        <authorList>
            <person name="Whitman W."/>
        </authorList>
    </citation>
    <scope>NUCLEOTIDE SEQUENCE [LARGE SCALE GENOMIC DNA]</scope>
    <source>
        <strain evidence="10 11">CGMCC 1.7660</strain>
    </source>
</reference>
<accession>A0A4V3DF01</accession>
<proteinExistence type="inferred from homology"/>
<dbReference type="Pfam" id="PF00501">
    <property type="entry name" value="AMP-binding"/>
    <property type="match status" value="1"/>
</dbReference>
<evidence type="ECO:0000259" key="8">
    <source>
        <dbReference type="Pfam" id="PF00501"/>
    </source>
</evidence>
<organism evidence="10 11">
    <name type="scientific">Dongia mobilis</name>
    <dbReference type="NCBI Taxonomy" id="578943"/>
    <lineage>
        <taxon>Bacteria</taxon>
        <taxon>Pseudomonadati</taxon>
        <taxon>Pseudomonadota</taxon>
        <taxon>Alphaproteobacteria</taxon>
        <taxon>Rhodospirillales</taxon>
        <taxon>Dongiaceae</taxon>
        <taxon>Dongia</taxon>
    </lineage>
</organism>
<dbReference type="AlphaFoldDB" id="A0A4V3DF01"/>
<dbReference type="Pfam" id="PF13193">
    <property type="entry name" value="AMP-binding_C"/>
    <property type="match status" value="1"/>
</dbReference>
<evidence type="ECO:0000256" key="4">
    <source>
        <dbReference type="ARBA" id="ARBA00023098"/>
    </source>
</evidence>
<dbReference type="InterPro" id="IPR025110">
    <property type="entry name" value="AMP-bd_C"/>
</dbReference>
<dbReference type="GO" id="GO:0006631">
    <property type="term" value="P:fatty acid metabolic process"/>
    <property type="evidence" value="ECO:0007669"/>
    <property type="project" value="UniProtKB-KW"/>
</dbReference>
<dbReference type="Gene3D" id="3.30.300.30">
    <property type="match status" value="1"/>
</dbReference>
<protein>
    <recommendedName>
        <fullName evidence="7">3-methylmercaptopropionyl-CoA ligase</fullName>
        <ecNumber evidence="6">6.2.1.44</ecNumber>
    </recommendedName>
</protein>
<dbReference type="InterPro" id="IPR000873">
    <property type="entry name" value="AMP-dep_synth/lig_dom"/>
</dbReference>
<dbReference type="PANTHER" id="PTHR43859:SF4">
    <property type="entry name" value="BUTANOATE--COA LIGASE AAE1-RELATED"/>
    <property type="match status" value="1"/>
</dbReference>
<evidence type="ECO:0000256" key="1">
    <source>
        <dbReference type="ARBA" id="ARBA00006432"/>
    </source>
</evidence>
<dbReference type="InterPro" id="IPR020845">
    <property type="entry name" value="AMP-binding_CS"/>
</dbReference>
<evidence type="ECO:0000313" key="11">
    <source>
        <dbReference type="Proteomes" id="UP000295783"/>
    </source>
</evidence>
<feature type="domain" description="AMP-binding enzyme C-terminal" evidence="9">
    <location>
        <begin position="456"/>
        <end position="530"/>
    </location>
</feature>
<dbReference type="PROSITE" id="PS00455">
    <property type="entry name" value="AMP_BINDING"/>
    <property type="match status" value="1"/>
</dbReference>
<keyword evidence="4" id="KW-0443">Lipid metabolism</keyword>
<gene>
    <name evidence="10" type="ORF">A8950_0699</name>
</gene>
<evidence type="ECO:0000256" key="5">
    <source>
        <dbReference type="ARBA" id="ARBA00051915"/>
    </source>
</evidence>
<comment type="similarity">
    <text evidence="1">Belongs to the ATP-dependent AMP-binding enzyme family.</text>
</comment>
<dbReference type="NCBIfam" id="NF006020">
    <property type="entry name" value="PRK08162.1"/>
    <property type="match status" value="1"/>
</dbReference>
<comment type="caution">
    <text evidence="10">The sequence shown here is derived from an EMBL/GenBank/DDBJ whole genome shotgun (WGS) entry which is preliminary data.</text>
</comment>
<comment type="catalytic activity">
    <reaction evidence="5">
        <text>3-(methylsulfanyl)propanoate + ATP + CoA = 3-(methylsulfanyl)propanoyl-CoA + AMP + diphosphate</text>
        <dbReference type="Rhea" id="RHEA:43052"/>
        <dbReference type="ChEBI" id="CHEBI:30616"/>
        <dbReference type="ChEBI" id="CHEBI:33019"/>
        <dbReference type="ChEBI" id="CHEBI:49016"/>
        <dbReference type="ChEBI" id="CHEBI:57287"/>
        <dbReference type="ChEBI" id="CHEBI:82815"/>
        <dbReference type="ChEBI" id="CHEBI:456215"/>
        <dbReference type="EC" id="6.2.1.44"/>
    </reaction>
    <physiologicalReaction direction="left-to-right" evidence="5">
        <dbReference type="Rhea" id="RHEA:43053"/>
    </physiologicalReaction>
</comment>
<dbReference type="Gene3D" id="3.40.50.12780">
    <property type="entry name" value="N-terminal domain of ligase-like"/>
    <property type="match status" value="1"/>
</dbReference>
<dbReference type="OrthoDB" id="9803968at2"/>
<evidence type="ECO:0000256" key="2">
    <source>
        <dbReference type="ARBA" id="ARBA00022598"/>
    </source>
</evidence>
<dbReference type="PANTHER" id="PTHR43859">
    <property type="entry name" value="ACYL-ACTIVATING ENZYME"/>
    <property type="match status" value="1"/>
</dbReference>
<keyword evidence="11" id="KW-1185">Reference proteome</keyword>
<dbReference type="Proteomes" id="UP000295783">
    <property type="component" value="Unassembled WGS sequence"/>
</dbReference>
<evidence type="ECO:0000256" key="6">
    <source>
        <dbReference type="ARBA" id="ARBA00066616"/>
    </source>
</evidence>
<dbReference type="InterPro" id="IPR045851">
    <property type="entry name" value="AMP-bd_C_sf"/>
</dbReference>
<keyword evidence="3" id="KW-0276">Fatty acid metabolism</keyword>
<evidence type="ECO:0000313" key="10">
    <source>
        <dbReference type="EMBL" id="TDQ84151.1"/>
    </source>
</evidence>
<dbReference type="CDD" id="cd12118">
    <property type="entry name" value="ttLC_FACS_AEE21_like"/>
    <property type="match status" value="1"/>
</dbReference>
<dbReference type="GO" id="GO:0016874">
    <property type="term" value="F:ligase activity"/>
    <property type="evidence" value="ECO:0007669"/>
    <property type="project" value="UniProtKB-KW"/>
</dbReference>
<name>A0A4V3DF01_9PROT</name>